<dbReference type="EMBL" id="AP019840">
    <property type="protein sequence ID" value="BBM51071.1"/>
    <property type="molecule type" value="Genomic_DNA"/>
</dbReference>
<feature type="transmembrane region" description="Helical" evidence="1">
    <location>
        <begin position="39"/>
        <end position="57"/>
    </location>
</feature>
<protein>
    <submittedName>
        <fullName evidence="2">Uncharacterized protein</fullName>
    </submittedName>
</protein>
<dbReference type="RefSeq" id="WP_026747578.1">
    <property type="nucleotide sequence ID" value="NZ_AP019840.1"/>
</dbReference>
<feature type="transmembrane region" description="Helical" evidence="1">
    <location>
        <begin position="69"/>
        <end position="88"/>
    </location>
</feature>
<proteinExistence type="predicted"/>
<dbReference type="AlphaFoldDB" id="A0A510KKA8"/>
<feature type="transmembrane region" description="Helical" evidence="1">
    <location>
        <begin position="95"/>
        <end position="114"/>
    </location>
</feature>
<dbReference type="InterPro" id="IPR011737">
    <property type="entry name" value="CHP02206_TP0381"/>
</dbReference>
<accession>A0A510KKA8</accession>
<evidence type="ECO:0000313" key="3">
    <source>
        <dbReference type="Proteomes" id="UP000321378"/>
    </source>
</evidence>
<dbReference type="STRING" id="1122173.GCA_000482505_00579"/>
<feature type="transmembrane region" description="Helical" evidence="1">
    <location>
        <begin position="120"/>
        <end position="140"/>
    </location>
</feature>
<feature type="transmembrane region" description="Helical" evidence="1">
    <location>
        <begin position="195"/>
        <end position="215"/>
    </location>
</feature>
<dbReference type="Proteomes" id="UP000321378">
    <property type="component" value="Chromosome"/>
</dbReference>
<evidence type="ECO:0000313" key="2">
    <source>
        <dbReference type="EMBL" id="BBM51071.1"/>
    </source>
</evidence>
<sequence length="235" mass="27984">MTFSYFSPIHIETFIVSILFCVFLFYIPKFFKNMDINKYSTFLGYFLLIFKLVDSIYRLMYQNEPITNVTPVHLCNFAAIFAGLYLIFKTKFLYNAVYYLTFGPILALILPGIIYYHDNYYVYLFMIMHALIVFTTFFGYEYLDDKPTQKGFFQSVITLLLIFLYAFIYNSVFKEINAMFLKSHIISQVKFINPIWLYDIVLILTMIFLQFVLYLPVMKRNKKDKAVLEKLSNTN</sequence>
<keyword evidence="1" id="KW-0472">Membrane</keyword>
<feature type="transmembrane region" description="Helical" evidence="1">
    <location>
        <begin position="152"/>
        <end position="172"/>
    </location>
</feature>
<name>A0A510KKA8_9FUSO</name>
<keyword evidence="1" id="KW-1133">Transmembrane helix</keyword>
<reference evidence="2 3" key="1">
    <citation type="submission" date="2019-07" db="EMBL/GenBank/DDBJ databases">
        <title>Complete Genome Sequence of Leptotrichia trevisanii Strain JMUB3935.</title>
        <authorList>
            <person name="Watanabe S."/>
            <person name="Cui L."/>
        </authorList>
    </citation>
    <scope>NUCLEOTIDE SEQUENCE [LARGE SCALE GENOMIC DNA]</scope>
    <source>
        <strain evidence="2 3">JMUB3935</strain>
    </source>
</reference>
<feature type="transmembrane region" description="Helical" evidence="1">
    <location>
        <begin position="6"/>
        <end position="27"/>
    </location>
</feature>
<keyword evidence="1" id="KW-0812">Transmembrane</keyword>
<gene>
    <name evidence="2" type="ORF">JMUB3935_0020</name>
</gene>
<organism evidence="2 3">
    <name type="scientific">Leptotrichia trevisanii</name>
    <dbReference type="NCBI Taxonomy" id="109328"/>
    <lineage>
        <taxon>Bacteria</taxon>
        <taxon>Fusobacteriati</taxon>
        <taxon>Fusobacteriota</taxon>
        <taxon>Fusobacteriia</taxon>
        <taxon>Fusobacteriales</taxon>
        <taxon>Leptotrichiaceae</taxon>
        <taxon>Leptotrichia</taxon>
    </lineage>
</organism>
<dbReference type="Pfam" id="PF14808">
    <property type="entry name" value="TMEM164"/>
    <property type="match status" value="1"/>
</dbReference>
<evidence type="ECO:0000256" key="1">
    <source>
        <dbReference type="SAM" id="Phobius"/>
    </source>
</evidence>
<dbReference type="NCBIfam" id="TIGR02206">
    <property type="entry name" value="intg_mem_TP0381"/>
    <property type="match status" value="1"/>
</dbReference>